<dbReference type="GO" id="GO:0004040">
    <property type="term" value="F:amidase activity"/>
    <property type="evidence" value="ECO:0007669"/>
    <property type="project" value="InterPro"/>
</dbReference>
<dbReference type="InterPro" id="IPR018392">
    <property type="entry name" value="LysM"/>
</dbReference>
<dbReference type="EMBL" id="CP029463">
    <property type="protein sequence ID" value="AWM14266.1"/>
    <property type="molecule type" value="Genomic_DNA"/>
</dbReference>
<dbReference type="PROSITE" id="PS51782">
    <property type="entry name" value="LYSM"/>
    <property type="match status" value="1"/>
</dbReference>
<dbReference type="SUPFAM" id="SSF54106">
    <property type="entry name" value="LysM domain"/>
    <property type="match status" value="1"/>
</dbReference>
<dbReference type="Proteomes" id="UP000245429">
    <property type="component" value="Chromosome"/>
</dbReference>
<keyword evidence="1" id="KW-0929">Antimicrobial</keyword>
<evidence type="ECO:0000256" key="5">
    <source>
        <dbReference type="SAM" id="MobiDB-lite"/>
    </source>
</evidence>
<keyword evidence="2" id="KW-0081">Bacteriolytic enzyme</keyword>
<dbReference type="GO" id="GO:0031640">
    <property type="term" value="P:killing of cells of another organism"/>
    <property type="evidence" value="ECO:0007669"/>
    <property type="project" value="UniProtKB-KW"/>
</dbReference>
<dbReference type="Gene3D" id="3.10.350.10">
    <property type="entry name" value="LysM domain"/>
    <property type="match status" value="1"/>
</dbReference>
<keyword evidence="6" id="KW-0732">Signal</keyword>
<dbReference type="InterPro" id="IPR002901">
    <property type="entry name" value="MGlyc_endo_b_GlcNAc-like_dom"/>
</dbReference>
<keyword evidence="9" id="KW-1185">Reference proteome</keyword>
<dbReference type="InterPro" id="IPR051056">
    <property type="entry name" value="Glycosyl_Hydrolase_73"/>
</dbReference>
<dbReference type="PANTHER" id="PTHR33308">
    <property type="entry name" value="PEPTIDOGLYCAN HYDROLASE FLGJ"/>
    <property type="match status" value="1"/>
</dbReference>
<keyword evidence="3" id="KW-0378">Hydrolase</keyword>
<dbReference type="InterPro" id="IPR036779">
    <property type="entry name" value="LysM_dom_sf"/>
</dbReference>
<evidence type="ECO:0000256" key="3">
    <source>
        <dbReference type="ARBA" id="ARBA00022801"/>
    </source>
</evidence>
<proteinExistence type="predicted"/>
<feature type="domain" description="LysM" evidence="7">
    <location>
        <begin position="290"/>
        <end position="333"/>
    </location>
</feature>
<dbReference type="SMART" id="SM00257">
    <property type="entry name" value="LysM"/>
    <property type="match status" value="1"/>
</dbReference>
<sequence>MIFKRIGLLSLMFLIFACGSTNKVRVTTTKAEQQEKDKQLAASQSSSDASTKTETKASETLEATSKVSTTSATVSDYILQFKDVAKNNMKTYGIPASITLAQGILESGAGKGRLCLEANNHFGIKCHTGWTGPSVTHDDDAAQECFRKYNDPAESYKDHSLFLTSRSRYASLFKLDELDYEGWAKGLKAAGYATDPKYPSKLIGLIERYQLYLYDQEVASPSGEVFSASTPVVDEEPSTKEETSTTVQVEIPVSSEQAQQEVAEVIETVETAVEVSKTEVEEVADKISEGEYIVQKGDTLYSLSRRFNTTVEDLKEKNNLSDNSIAIGQILKVK</sequence>
<evidence type="ECO:0000256" key="1">
    <source>
        <dbReference type="ARBA" id="ARBA00022529"/>
    </source>
</evidence>
<protein>
    <recommendedName>
        <fullName evidence="4">Peptidoglycan hydrolase</fullName>
    </recommendedName>
</protein>
<dbReference type="FunFam" id="1.10.530.10:FF:000060">
    <property type="entry name" value="Predicted protein"/>
    <property type="match status" value="1"/>
</dbReference>
<feature type="chain" id="PRO_5015873693" description="Peptidoglycan hydrolase" evidence="6">
    <location>
        <begin position="24"/>
        <end position="334"/>
    </location>
</feature>
<dbReference type="GO" id="GO:0042742">
    <property type="term" value="P:defense response to bacterium"/>
    <property type="evidence" value="ECO:0007669"/>
    <property type="project" value="UniProtKB-KW"/>
</dbReference>
<reference evidence="8 9" key="1">
    <citation type="submission" date="2018-05" db="EMBL/GenBank/DDBJ databases">
        <title>Flavobacterium sp. MEBiC07310.</title>
        <authorList>
            <person name="Baek K."/>
        </authorList>
    </citation>
    <scope>NUCLEOTIDE SEQUENCE [LARGE SCALE GENOMIC DNA]</scope>
    <source>
        <strain evidence="8 9">MEBiC07310</strain>
    </source>
</reference>
<evidence type="ECO:0000259" key="7">
    <source>
        <dbReference type="PROSITE" id="PS51782"/>
    </source>
</evidence>
<organism evidence="8 9">
    <name type="scientific">Flavobacterium sediminis</name>
    <dbReference type="NCBI Taxonomy" id="2201181"/>
    <lineage>
        <taxon>Bacteria</taxon>
        <taxon>Pseudomonadati</taxon>
        <taxon>Bacteroidota</taxon>
        <taxon>Flavobacteriia</taxon>
        <taxon>Flavobacteriales</taxon>
        <taxon>Flavobacteriaceae</taxon>
        <taxon>Flavobacterium</taxon>
    </lineage>
</organism>
<feature type="signal peptide" evidence="6">
    <location>
        <begin position="1"/>
        <end position="23"/>
    </location>
</feature>
<name>A0A2U8QWL0_9FLAO</name>
<feature type="compositionally biased region" description="Low complexity" evidence="5">
    <location>
        <begin position="40"/>
        <end position="50"/>
    </location>
</feature>
<dbReference type="SMART" id="SM00047">
    <property type="entry name" value="LYZ2"/>
    <property type="match status" value="1"/>
</dbReference>
<evidence type="ECO:0000256" key="6">
    <source>
        <dbReference type="SAM" id="SignalP"/>
    </source>
</evidence>
<evidence type="ECO:0000313" key="9">
    <source>
        <dbReference type="Proteomes" id="UP000245429"/>
    </source>
</evidence>
<dbReference type="Gene3D" id="1.10.530.10">
    <property type="match status" value="1"/>
</dbReference>
<evidence type="ECO:0000256" key="4">
    <source>
        <dbReference type="ARBA" id="ARBA00032108"/>
    </source>
</evidence>
<dbReference type="AlphaFoldDB" id="A0A2U8QWL0"/>
<accession>A0A2U8QWL0</accession>
<gene>
    <name evidence="8" type="ORF">DI487_10640</name>
</gene>
<dbReference type="Pfam" id="PF01476">
    <property type="entry name" value="LysM"/>
    <property type="match status" value="1"/>
</dbReference>
<dbReference type="PANTHER" id="PTHR33308:SF9">
    <property type="entry name" value="PEPTIDOGLYCAN HYDROLASE FLGJ"/>
    <property type="match status" value="1"/>
</dbReference>
<dbReference type="RefSeq" id="WP_109569626.1">
    <property type="nucleotide sequence ID" value="NZ_CP029463.1"/>
</dbReference>
<dbReference type="Pfam" id="PF01832">
    <property type="entry name" value="Glucosaminidase"/>
    <property type="match status" value="1"/>
</dbReference>
<dbReference type="OrthoDB" id="977752at2"/>
<evidence type="ECO:0000256" key="2">
    <source>
        <dbReference type="ARBA" id="ARBA00022638"/>
    </source>
</evidence>
<feature type="region of interest" description="Disordered" evidence="5">
    <location>
        <begin position="31"/>
        <end position="64"/>
    </location>
</feature>
<dbReference type="PROSITE" id="PS51257">
    <property type="entry name" value="PROKAR_LIPOPROTEIN"/>
    <property type="match status" value="1"/>
</dbReference>
<dbReference type="CDD" id="cd00118">
    <property type="entry name" value="LysM"/>
    <property type="match status" value="1"/>
</dbReference>
<evidence type="ECO:0000313" key="8">
    <source>
        <dbReference type="EMBL" id="AWM14266.1"/>
    </source>
</evidence>
<dbReference type="KEGG" id="fse:DI487_10640"/>